<dbReference type="Gene3D" id="3.10.450.530">
    <property type="entry name" value="Ribonuclease toxin, BrnT, of type II toxin-antitoxin system"/>
    <property type="match status" value="1"/>
</dbReference>
<dbReference type="EMBL" id="LSCV01000045">
    <property type="protein sequence ID" value="KXB38912.1"/>
    <property type="molecule type" value="Genomic_DNA"/>
</dbReference>
<organism evidence="1 2">
    <name type="scientific">Amygdalobacter nucleatus</name>
    <dbReference type="NCBI Taxonomy" id="3029274"/>
    <lineage>
        <taxon>Bacteria</taxon>
        <taxon>Bacillati</taxon>
        <taxon>Bacillota</taxon>
        <taxon>Clostridia</taxon>
        <taxon>Eubacteriales</taxon>
        <taxon>Oscillospiraceae</taxon>
        <taxon>Amygdalobacter</taxon>
    </lineage>
</organism>
<accession>A0A133Y6T5</accession>
<protein>
    <recommendedName>
        <fullName evidence="3">Toxin-antitoxin system, toxin component</fullName>
    </recommendedName>
</protein>
<evidence type="ECO:0000313" key="2">
    <source>
        <dbReference type="Proteomes" id="UP000070080"/>
    </source>
</evidence>
<dbReference type="RefSeq" id="WP_315574112.1">
    <property type="nucleotide sequence ID" value="NZ_JARFNM010000001.1"/>
</dbReference>
<dbReference type="Proteomes" id="UP000070080">
    <property type="component" value="Unassembled WGS sequence"/>
</dbReference>
<keyword evidence="2" id="KW-1185">Reference proteome</keyword>
<proteinExistence type="predicted"/>
<comment type="caution">
    <text evidence="1">The sequence shown here is derived from an EMBL/GenBank/DDBJ whole genome shotgun (WGS) entry which is preliminary data.</text>
</comment>
<dbReference type="PATRIC" id="fig|1497955.3.peg.1366"/>
<dbReference type="InterPro" id="IPR038573">
    <property type="entry name" value="BrnT_sf"/>
</dbReference>
<sequence>MQLDLIFEWDEQKAWRNKLKHGISFETAVHVFDDRNRIKYFDEKHSYSEARYITIGLVREIVVVVYICRDPSIRIISARKANEKEIRRYQDGY</sequence>
<evidence type="ECO:0008006" key="3">
    <source>
        <dbReference type="Google" id="ProtNLM"/>
    </source>
</evidence>
<dbReference type="InterPro" id="IPR007460">
    <property type="entry name" value="BrnT_toxin"/>
</dbReference>
<dbReference type="AlphaFoldDB" id="A0A133Y6T5"/>
<evidence type="ECO:0000313" key="1">
    <source>
        <dbReference type="EMBL" id="KXB38912.1"/>
    </source>
</evidence>
<dbReference type="STRING" id="1497955.HMPREF1872_01399"/>
<reference evidence="2" key="1">
    <citation type="submission" date="2016-01" db="EMBL/GenBank/DDBJ databases">
        <authorList>
            <person name="Mitreva M."/>
            <person name="Pepin K.H."/>
            <person name="Mihindukulasuriya K.A."/>
            <person name="Fulton R."/>
            <person name="Fronick C."/>
            <person name="O'Laughlin M."/>
            <person name="Miner T."/>
            <person name="Herter B."/>
            <person name="Rosa B.A."/>
            <person name="Cordes M."/>
            <person name="Tomlinson C."/>
            <person name="Wollam A."/>
            <person name="Palsikar V.B."/>
            <person name="Mardis E.R."/>
            <person name="Wilson R.K."/>
        </authorList>
    </citation>
    <scope>NUCLEOTIDE SEQUENCE [LARGE SCALE GENOMIC DNA]</scope>
    <source>
        <strain evidence="2">KA00274</strain>
    </source>
</reference>
<name>A0A133Y6T5_9FIRM</name>
<gene>
    <name evidence="1" type="ORF">HMPREF1872_01399</name>
</gene>
<dbReference type="Pfam" id="PF04365">
    <property type="entry name" value="BrnT_toxin"/>
    <property type="match status" value="1"/>
</dbReference>